<keyword evidence="2" id="KW-1185">Reference proteome</keyword>
<reference evidence="1" key="1">
    <citation type="journal article" date="2020" name="Stud. Mycol.">
        <title>101 Dothideomycetes genomes: a test case for predicting lifestyles and emergence of pathogens.</title>
        <authorList>
            <person name="Haridas S."/>
            <person name="Albert R."/>
            <person name="Binder M."/>
            <person name="Bloem J."/>
            <person name="Labutti K."/>
            <person name="Salamov A."/>
            <person name="Andreopoulos B."/>
            <person name="Baker S."/>
            <person name="Barry K."/>
            <person name="Bills G."/>
            <person name="Bluhm B."/>
            <person name="Cannon C."/>
            <person name="Castanera R."/>
            <person name="Culley D."/>
            <person name="Daum C."/>
            <person name="Ezra D."/>
            <person name="Gonzalez J."/>
            <person name="Henrissat B."/>
            <person name="Kuo A."/>
            <person name="Liang C."/>
            <person name="Lipzen A."/>
            <person name="Lutzoni F."/>
            <person name="Magnuson J."/>
            <person name="Mondo S."/>
            <person name="Nolan M."/>
            <person name="Ohm R."/>
            <person name="Pangilinan J."/>
            <person name="Park H.-J."/>
            <person name="Ramirez L."/>
            <person name="Alfaro M."/>
            <person name="Sun H."/>
            <person name="Tritt A."/>
            <person name="Yoshinaga Y."/>
            <person name="Zwiers L.-H."/>
            <person name="Turgeon B."/>
            <person name="Goodwin S."/>
            <person name="Spatafora J."/>
            <person name="Crous P."/>
            <person name="Grigoriev I."/>
        </authorList>
    </citation>
    <scope>NUCLEOTIDE SEQUENCE</scope>
    <source>
        <strain evidence="1">CBS 473.64</strain>
    </source>
</reference>
<name>A0A6A6S6Q7_9PLEO</name>
<proteinExistence type="predicted"/>
<gene>
    <name evidence="1" type="ORF">P280DRAFT_264732</name>
</gene>
<protein>
    <submittedName>
        <fullName evidence="1">Uncharacterized protein</fullName>
    </submittedName>
</protein>
<accession>A0A6A6S6Q7</accession>
<organism evidence="1 2">
    <name type="scientific">Massarina eburnea CBS 473.64</name>
    <dbReference type="NCBI Taxonomy" id="1395130"/>
    <lineage>
        <taxon>Eukaryota</taxon>
        <taxon>Fungi</taxon>
        <taxon>Dikarya</taxon>
        <taxon>Ascomycota</taxon>
        <taxon>Pezizomycotina</taxon>
        <taxon>Dothideomycetes</taxon>
        <taxon>Pleosporomycetidae</taxon>
        <taxon>Pleosporales</taxon>
        <taxon>Massarineae</taxon>
        <taxon>Massarinaceae</taxon>
        <taxon>Massarina</taxon>
    </lineage>
</organism>
<dbReference type="AlphaFoldDB" id="A0A6A6S6Q7"/>
<evidence type="ECO:0000313" key="2">
    <source>
        <dbReference type="Proteomes" id="UP000799753"/>
    </source>
</evidence>
<evidence type="ECO:0000313" key="1">
    <source>
        <dbReference type="EMBL" id="KAF2642423.1"/>
    </source>
</evidence>
<dbReference type="EMBL" id="MU006781">
    <property type="protein sequence ID" value="KAF2642423.1"/>
    <property type="molecule type" value="Genomic_DNA"/>
</dbReference>
<dbReference type="Proteomes" id="UP000799753">
    <property type="component" value="Unassembled WGS sequence"/>
</dbReference>
<sequence length="115" mass="12748">MASLYDALNHRLWNTRYGHYSGRCGAIHEAPLLRGRSSVKAKTALRSAGDGCRGAHPHTSQSLSDLLAHASPPRRRLLEYRSVVAEVSTIFRACSFRLAMLQSKVDSRSFCSCLE</sequence>